<dbReference type="AlphaFoldDB" id="A0A480AK35"/>
<name>A0A480AK35_9CYAN</name>
<organism evidence="1 2">
    <name type="scientific">Dolichospermum planctonicum</name>
    <dbReference type="NCBI Taxonomy" id="136072"/>
    <lineage>
        <taxon>Bacteria</taxon>
        <taxon>Bacillati</taxon>
        <taxon>Cyanobacteriota</taxon>
        <taxon>Cyanophyceae</taxon>
        <taxon>Nostocales</taxon>
        <taxon>Aphanizomenonaceae</taxon>
        <taxon>Dolichospermum</taxon>
    </lineage>
</organism>
<gene>
    <name evidence="1" type="ORF">NIES80_20980</name>
</gene>
<proteinExistence type="predicted"/>
<evidence type="ECO:0000313" key="1">
    <source>
        <dbReference type="EMBL" id="GCL42394.1"/>
    </source>
</evidence>
<dbReference type="Proteomes" id="UP000299367">
    <property type="component" value="Unassembled WGS sequence"/>
</dbReference>
<dbReference type="EMBL" id="BJCF01000020">
    <property type="protein sequence ID" value="GCL42394.1"/>
    <property type="molecule type" value="Genomic_DNA"/>
</dbReference>
<evidence type="ECO:0000313" key="2">
    <source>
        <dbReference type="Proteomes" id="UP000299367"/>
    </source>
</evidence>
<sequence>MNITVPISYGVFLVDLIDNTAKKSINYEKTQLNEV</sequence>
<comment type="caution">
    <text evidence="1">The sequence shown here is derived from an EMBL/GenBank/DDBJ whole genome shotgun (WGS) entry which is preliminary data.</text>
</comment>
<protein>
    <submittedName>
        <fullName evidence="1">Uncharacterized protein</fullName>
    </submittedName>
</protein>
<accession>A0A480AK35</accession>
<reference evidence="2" key="1">
    <citation type="submission" date="2019-02" db="EMBL/GenBank/DDBJ databases">
        <title>Draft genome sequence of Dolichospermum planctonicum NIES-80.</title>
        <authorList>
            <person name="Yamaguchi H."/>
            <person name="Suzuki S."/>
            <person name="Kawachi M."/>
        </authorList>
    </citation>
    <scope>NUCLEOTIDE SEQUENCE [LARGE SCALE GENOMIC DNA]</scope>
    <source>
        <strain evidence="2">NIES-80</strain>
    </source>
</reference>